<feature type="transmembrane region" description="Helical" evidence="6">
    <location>
        <begin position="303"/>
        <end position="324"/>
    </location>
</feature>
<evidence type="ECO:0000256" key="1">
    <source>
        <dbReference type="ARBA" id="ARBA00004651"/>
    </source>
</evidence>
<feature type="transmembrane region" description="Helical" evidence="6">
    <location>
        <begin position="50"/>
        <end position="69"/>
    </location>
</feature>
<dbReference type="PATRIC" id="fig|59561.3.peg.1073"/>
<dbReference type="PANTHER" id="PTHR30250">
    <property type="entry name" value="PST FAMILY PREDICTED COLANIC ACID TRANSPORTER"/>
    <property type="match status" value="1"/>
</dbReference>
<keyword evidence="5 6" id="KW-0472">Membrane</keyword>
<gene>
    <name evidence="7" type="ORF">AQZ59_01083</name>
</gene>
<dbReference type="EMBL" id="LNIZ01000004">
    <property type="protein sequence ID" value="KTF04107.1"/>
    <property type="molecule type" value="Genomic_DNA"/>
</dbReference>
<dbReference type="AlphaFoldDB" id="A0A0W1KJA0"/>
<evidence type="ECO:0000256" key="6">
    <source>
        <dbReference type="SAM" id="Phobius"/>
    </source>
</evidence>
<sequence>MRAWRWATNQLEHRPVFKNVLVLLTGSTLAQLIAILISLLTARIFSPEDFGAFAIYGSITGVVTAIASLRYDMTIVLPDSDEEARVVGKLATRINVIISVAFALAAVFLRNWVFDLWGNRVVADWLPVGGLSIFLVAQVTILQYWHNRTRNYKAISINRVEQTVGSAGGQLGFGVAGMVSMQGLLFGTLVGQAWAFFRLNAKAKDFRQPVGEDAPSLAYVAKKYKKMPLLNLPNALVDAVRVNGIQMLVGLVAVSGLGQFNLAWRTLQVPIGLINGAISQVFYRELAAIKPGGMRLLVGRTTLRSAVFGIPPFIALYIVSPWLFTFVFGPQWDQAGDFARALTPWLALQLITSPISTVFVVTSKQQWLLAFSVVFAAAPLALLAINPFGLLGTIAAMSWMMAGLLGFMIVMALWAARDFDRTADSSEA</sequence>
<evidence type="ECO:0000313" key="8">
    <source>
        <dbReference type="Proteomes" id="UP000054404"/>
    </source>
</evidence>
<feature type="transmembrane region" description="Helical" evidence="6">
    <location>
        <begin position="344"/>
        <end position="361"/>
    </location>
</feature>
<evidence type="ECO:0000256" key="2">
    <source>
        <dbReference type="ARBA" id="ARBA00022475"/>
    </source>
</evidence>
<feature type="transmembrane region" description="Helical" evidence="6">
    <location>
        <begin position="20"/>
        <end position="44"/>
    </location>
</feature>
<protein>
    <submittedName>
        <fullName evidence="7">Polysaccharide biosynthesis protein</fullName>
    </submittedName>
</protein>
<keyword evidence="2" id="KW-1003">Cell membrane</keyword>
<dbReference type="InterPro" id="IPR050833">
    <property type="entry name" value="Poly_Biosynth_Transport"/>
</dbReference>
<feature type="transmembrane region" description="Helical" evidence="6">
    <location>
        <begin position="125"/>
        <end position="145"/>
    </location>
</feature>
<evidence type="ECO:0000256" key="3">
    <source>
        <dbReference type="ARBA" id="ARBA00022692"/>
    </source>
</evidence>
<reference evidence="7 8" key="1">
    <citation type="submission" date="2015-11" db="EMBL/GenBank/DDBJ databases">
        <title>Draft Genome Sequence of the Type Strain Trueperella bernardiae LCDC 89-0504T, Isolated from Blood Culture.</title>
        <authorList>
            <person name="Bernier A.-M."/>
            <person name="Bernard K."/>
        </authorList>
    </citation>
    <scope>NUCLEOTIDE SEQUENCE [LARGE SCALE GENOMIC DNA]</scope>
    <source>
        <strain evidence="7 8">LCDC 89-0504</strain>
    </source>
</reference>
<feature type="transmembrane region" description="Helical" evidence="6">
    <location>
        <begin position="90"/>
        <end position="113"/>
    </location>
</feature>
<feature type="transmembrane region" description="Helical" evidence="6">
    <location>
        <begin position="368"/>
        <end position="388"/>
    </location>
</feature>
<dbReference type="Proteomes" id="UP000054404">
    <property type="component" value="Unassembled WGS sequence"/>
</dbReference>
<dbReference type="STRING" id="59561.AQZ59_01083"/>
<keyword evidence="8" id="KW-1185">Reference proteome</keyword>
<evidence type="ECO:0000256" key="4">
    <source>
        <dbReference type="ARBA" id="ARBA00022989"/>
    </source>
</evidence>
<dbReference type="PANTHER" id="PTHR30250:SF28">
    <property type="entry name" value="POLYSACCHARIDE BIOSYNTHESIS PROTEIN"/>
    <property type="match status" value="1"/>
</dbReference>
<evidence type="ECO:0000313" key="7">
    <source>
        <dbReference type="EMBL" id="KTF04107.1"/>
    </source>
</evidence>
<organism evidence="7 8">
    <name type="scientific">Trueperella bernardiae</name>
    <dbReference type="NCBI Taxonomy" id="59561"/>
    <lineage>
        <taxon>Bacteria</taxon>
        <taxon>Bacillati</taxon>
        <taxon>Actinomycetota</taxon>
        <taxon>Actinomycetes</taxon>
        <taxon>Actinomycetales</taxon>
        <taxon>Actinomycetaceae</taxon>
        <taxon>Trueperella</taxon>
    </lineage>
</organism>
<proteinExistence type="predicted"/>
<keyword evidence="4 6" id="KW-1133">Transmembrane helix</keyword>
<feature type="transmembrane region" description="Helical" evidence="6">
    <location>
        <begin position="394"/>
        <end position="416"/>
    </location>
</feature>
<name>A0A0W1KJA0_9ACTO</name>
<dbReference type="Pfam" id="PF13440">
    <property type="entry name" value="Polysacc_synt_3"/>
    <property type="match status" value="1"/>
</dbReference>
<keyword evidence="3 6" id="KW-0812">Transmembrane</keyword>
<evidence type="ECO:0000256" key="5">
    <source>
        <dbReference type="ARBA" id="ARBA00023136"/>
    </source>
</evidence>
<comment type="subcellular location">
    <subcellularLocation>
        <location evidence="1">Cell membrane</location>
        <topology evidence="1">Multi-pass membrane protein</topology>
    </subcellularLocation>
</comment>
<comment type="caution">
    <text evidence="7">The sequence shown here is derived from an EMBL/GenBank/DDBJ whole genome shotgun (WGS) entry which is preliminary data.</text>
</comment>
<dbReference type="GO" id="GO:0005886">
    <property type="term" value="C:plasma membrane"/>
    <property type="evidence" value="ECO:0007669"/>
    <property type="project" value="UniProtKB-SubCell"/>
</dbReference>
<accession>A0A0W1KJA0</accession>